<proteinExistence type="predicted"/>
<protein>
    <submittedName>
        <fullName evidence="1">Uncharacterized protein</fullName>
    </submittedName>
</protein>
<reference evidence="1" key="1">
    <citation type="submission" date="2019-08" db="EMBL/GenBank/DDBJ databases">
        <authorList>
            <person name="Kucharzyk K."/>
            <person name="Murdoch R.W."/>
            <person name="Higgins S."/>
            <person name="Loffler F."/>
        </authorList>
    </citation>
    <scope>NUCLEOTIDE SEQUENCE</scope>
</reference>
<gene>
    <name evidence="1" type="ORF">SDC9_98548</name>
</gene>
<name>A0A645AFL1_9ZZZZ</name>
<dbReference type="EMBL" id="VSSQ01013574">
    <property type="protein sequence ID" value="MPM51797.1"/>
    <property type="molecule type" value="Genomic_DNA"/>
</dbReference>
<comment type="caution">
    <text evidence="1">The sequence shown here is derived from an EMBL/GenBank/DDBJ whole genome shotgun (WGS) entry which is preliminary data.</text>
</comment>
<dbReference type="AlphaFoldDB" id="A0A645AFL1"/>
<accession>A0A645AFL1</accession>
<evidence type="ECO:0000313" key="1">
    <source>
        <dbReference type="EMBL" id="MPM51797.1"/>
    </source>
</evidence>
<sequence length="171" mass="19157">MDKYPLYLDGRPAGELTVTDSGMYTDYRAVCHGVGPTLLRAYLAGERSEMLLGVLAPEGGAYTIRRRLSHRETANLGKLLRCEARRDGEQGWERVSAPERLLSTPFFSRMLQGIPGVLSRQRGERRLVAVPYDPAKPFPMTPLFCFAKICQIEGAKYAVFSFDARETPLMP</sequence>
<organism evidence="1">
    <name type="scientific">bioreactor metagenome</name>
    <dbReference type="NCBI Taxonomy" id="1076179"/>
    <lineage>
        <taxon>unclassified sequences</taxon>
        <taxon>metagenomes</taxon>
        <taxon>ecological metagenomes</taxon>
    </lineage>
</organism>